<dbReference type="RefSeq" id="XP_020300915.1">
    <property type="nucleotide sequence ID" value="XM_020448976.1"/>
</dbReference>
<dbReference type="PROSITE" id="PS50157">
    <property type="entry name" value="ZINC_FINGER_C2H2_2"/>
    <property type="match status" value="1"/>
</dbReference>
<dbReference type="GO" id="GO:0000981">
    <property type="term" value="F:DNA-binding transcription factor activity, RNA polymerase II-specific"/>
    <property type="evidence" value="ECO:0007669"/>
    <property type="project" value="TreeGrafter"/>
</dbReference>
<dbReference type="PANTHER" id="PTHR24394">
    <property type="entry name" value="ZINC FINGER PROTEIN"/>
    <property type="match status" value="1"/>
</dbReference>
<dbReference type="EMBL" id="JH715120">
    <property type="protein sequence ID" value="EFO12651.2"/>
    <property type="molecule type" value="Genomic_DNA"/>
</dbReference>
<evidence type="ECO:0000256" key="3">
    <source>
        <dbReference type="ARBA" id="ARBA00022737"/>
    </source>
</evidence>
<evidence type="ECO:0000259" key="8">
    <source>
        <dbReference type="PROSITE" id="PS50157"/>
    </source>
</evidence>
<evidence type="ECO:0000256" key="4">
    <source>
        <dbReference type="ARBA" id="ARBA00022771"/>
    </source>
</evidence>
<dbReference type="FunFam" id="3.30.160.60:FF:000774">
    <property type="entry name" value="Zinc finger protein"/>
    <property type="match status" value="1"/>
</dbReference>
<dbReference type="Gene3D" id="3.30.160.60">
    <property type="entry name" value="Classic Zinc Finger"/>
    <property type="match status" value="2"/>
</dbReference>
<name>A0A1S0TEU3_LOALO</name>
<feature type="domain" description="C2H2-type" evidence="8">
    <location>
        <begin position="24"/>
        <end position="51"/>
    </location>
</feature>
<dbReference type="AlphaFoldDB" id="A0A1S0TEU3"/>
<evidence type="ECO:0000256" key="2">
    <source>
        <dbReference type="ARBA" id="ARBA00022723"/>
    </source>
</evidence>
<sequence length="111" mass="13056">QSEENVERKSMKRHMWTHIGEKPYGCPTCNRNFSHLSIIKNHMRTHTSEKPYSCPMCNKSFRQRHHLQCPRYLMMTGIGQSSTVIYALKVSWIIAVSNHRGRIMKEAERPV</sequence>
<dbReference type="Pfam" id="PF00096">
    <property type="entry name" value="zf-C2H2"/>
    <property type="match status" value="2"/>
</dbReference>
<dbReference type="GO" id="GO:0005634">
    <property type="term" value="C:nucleus"/>
    <property type="evidence" value="ECO:0007669"/>
    <property type="project" value="UniProtKB-SubCell"/>
</dbReference>
<keyword evidence="5" id="KW-0862">Zinc</keyword>
<comment type="subcellular location">
    <subcellularLocation>
        <location evidence="1">Nucleus</location>
    </subcellularLocation>
</comment>
<keyword evidence="3" id="KW-0677">Repeat</keyword>
<reference evidence="9" key="1">
    <citation type="submission" date="2012-04" db="EMBL/GenBank/DDBJ databases">
        <title>The Genome Sequence of Loa loa.</title>
        <authorList>
            <consortium name="The Broad Institute Genome Sequencing Platform"/>
            <consortium name="Broad Institute Genome Sequencing Center for Infectious Disease"/>
            <person name="Nutman T.B."/>
            <person name="Fink D.L."/>
            <person name="Russ C."/>
            <person name="Young S."/>
            <person name="Zeng Q."/>
            <person name="Gargeya S."/>
            <person name="Alvarado L."/>
            <person name="Berlin A."/>
            <person name="Chapman S.B."/>
            <person name="Chen Z."/>
            <person name="Freedman E."/>
            <person name="Gellesch M."/>
            <person name="Goldberg J."/>
            <person name="Griggs A."/>
            <person name="Gujja S."/>
            <person name="Heilman E.R."/>
            <person name="Heiman D."/>
            <person name="Howarth C."/>
            <person name="Mehta T."/>
            <person name="Neiman D."/>
            <person name="Pearson M."/>
            <person name="Roberts A."/>
            <person name="Saif S."/>
            <person name="Shea T."/>
            <person name="Shenoy N."/>
            <person name="Sisk P."/>
            <person name="Stolte C."/>
            <person name="Sykes S."/>
            <person name="White J."/>
            <person name="Yandava C."/>
            <person name="Haas B."/>
            <person name="Henn M.R."/>
            <person name="Nusbaum C."/>
            <person name="Birren B."/>
        </authorList>
    </citation>
    <scope>NUCLEOTIDE SEQUENCE [LARGE SCALE GENOMIC DNA]</scope>
</reference>
<keyword evidence="2" id="KW-0479">Metal-binding</keyword>
<feature type="non-terminal residue" evidence="9">
    <location>
        <position position="1"/>
    </location>
</feature>
<dbReference type="InterPro" id="IPR013087">
    <property type="entry name" value="Znf_C2H2_type"/>
</dbReference>
<dbReference type="KEGG" id="loa:LOAG_15882"/>
<evidence type="ECO:0000313" key="9">
    <source>
        <dbReference type="EMBL" id="EFO12651.2"/>
    </source>
</evidence>
<proteinExistence type="predicted"/>
<accession>A0A1S0TEU3</accession>
<evidence type="ECO:0000256" key="5">
    <source>
        <dbReference type="ARBA" id="ARBA00022833"/>
    </source>
</evidence>
<protein>
    <submittedName>
        <fullName evidence="9">Zinc finger protein</fullName>
    </submittedName>
</protein>
<dbReference type="FunFam" id="3.30.160.60:FF:000065">
    <property type="entry name" value="B-cell CLL/lymphoma 6, member B"/>
    <property type="match status" value="1"/>
</dbReference>
<dbReference type="InParanoid" id="A0A1S0TEU3"/>
<dbReference type="PANTHER" id="PTHR24394:SF29">
    <property type="entry name" value="MYONEURIN"/>
    <property type="match status" value="1"/>
</dbReference>
<dbReference type="InterPro" id="IPR036236">
    <property type="entry name" value="Znf_C2H2_sf"/>
</dbReference>
<dbReference type="GeneID" id="9953377"/>
<organism evidence="9">
    <name type="scientific">Loa loa</name>
    <name type="common">Eye worm</name>
    <name type="synonym">Filaria loa</name>
    <dbReference type="NCBI Taxonomy" id="7209"/>
    <lineage>
        <taxon>Eukaryota</taxon>
        <taxon>Metazoa</taxon>
        <taxon>Ecdysozoa</taxon>
        <taxon>Nematoda</taxon>
        <taxon>Chromadorea</taxon>
        <taxon>Rhabditida</taxon>
        <taxon>Spirurina</taxon>
        <taxon>Spiruromorpha</taxon>
        <taxon>Filarioidea</taxon>
        <taxon>Onchocercidae</taxon>
        <taxon>Loa</taxon>
    </lineage>
</organism>
<evidence type="ECO:0000256" key="1">
    <source>
        <dbReference type="ARBA" id="ARBA00004123"/>
    </source>
</evidence>
<gene>
    <name evidence="9" type="ORF">LOAG_15882</name>
</gene>
<evidence type="ECO:0000256" key="7">
    <source>
        <dbReference type="PROSITE-ProRule" id="PRU00042"/>
    </source>
</evidence>
<evidence type="ECO:0000256" key="6">
    <source>
        <dbReference type="ARBA" id="ARBA00023242"/>
    </source>
</evidence>
<keyword evidence="4 7" id="KW-0863">Zinc-finger</keyword>
<keyword evidence="6" id="KW-0539">Nucleus</keyword>
<dbReference type="OrthoDB" id="427030at2759"/>
<dbReference type="PROSITE" id="PS00028">
    <property type="entry name" value="ZINC_FINGER_C2H2_1"/>
    <property type="match status" value="1"/>
</dbReference>
<dbReference type="CTD" id="9953377"/>
<dbReference type="GO" id="GO:0008270">
    <property type="term" value="F:zinc ion binding"/>
    <property type="evidence" value="ECO:0007669"/>
    <property type="project" value="UniProtKB-KW"/>
</dbReference>
<dbReference type="SUPFAM" id="SSF57667">
    <property type="entry name" value="beta-beta-alpha zinc fingers"/>
    <property type="match status" value="1"/>
</dbReference>